<dbReference type="GO" id="GO:0016491">
    <property type="term" value="F:oxidoreductase activity"/>
    <property type="evidence" value="ECO:0007669"/>
    <property type="project" value="UniProtKB-KW"/>
</dbReference>
<comment type="caution">
    <text evidence="3">The sequence shown here is derived from an EMBL/GenBank/DDBJ whole genome shotgun (WGS) entry which is preliminary data.</text>
</comment>
<organism evidence="3 4">
    <name type="scientific">Brevibacillus agri</name>
    <dbReference type="NCBI Taxonomy" id="51101"/>
    <lineage>
        <taxon>Bacteria</taxon>
        <taxon>Bacillati</taxon>
        <taxon>Bacillota</taxon>
        <taxon>Bacilli</taxon>
        <taxon>Bacillales</taxon>
        <taxon>Paenibacillaceae</taxon>
        <taxon>Brevibacillus</taxon>
    </lineage>
</organism>
<dbReference type="SUPFAM" id="SSF51735">
    <property type="entry name" value="NAD(P)-binding Rossmann-fold domains"/>
    <property type="match status" value="1"/>
</dbReference>
<dbReference type="Gene3D" id="3.40.50.720">
    <property type="entry name" value="NAD(P)-binding Rossmann-like Domain"/>
    <property type="match status" value="1"/>
</dbReference>
<dbReference type="OrthoDB" id="9803333at2"/>
<reference evidence="3 4" key="1">
    <citation type="submission" date="2018-10" db="EMBL/GenBank/DDBJ databases">
        <title>Phylogenomics of Brevibacillus.</title>
        <authorList>
            <person name="Dunlap C."/>
        </authorList>
    </citation>
    <scope>NUCLEOTIDE SEQUENCE [LARGE SCALE GENOMIC DNA]</scope>
    <source>
        <strain evidence="3 4">NRRL NRS 1219</strain>
    </source>
</reference>
<dbReference type="AlphaFoldDB" id="A0A3M8AND0"/>
<accession>A0A3M8AND0</accession>
<dbReference type="EMBL" id="RHHN01000057">
    <property type="protein sequence ID" value="RNB52147.1"/>
    <property type="molecule type" value="Genomic_DNA"/>
</dbReference>
<evidence type="ECO:0000313" key="4">
    <source>
        <dbReference type="Proteomes" id="UP000276178"/>
    </source>
</evidence>
<keyword evidence="2" id="KW-0560">Oxidoreductase</keyword>
<dbReference type="Pfam" id="PF00106">
    <property type="entry name" value="adh_short"/>
    <property type="match status" value="1"/>
</dbReference>
<dbReference type="Proteomes" id="UP000276178">
    <property type="component" value="Unassembled WGS sequence"/>
</dbReference>
<dbReference type="InterPro" id="IPR036291">
    <property type="entry name" value="NAD(P)-bd_dom_sf"/>
</dbReference>
<proteinExistence type="inferred from homology"/>
<name>A0A3M8AND0_9BACL</name>
<dbReference type="GO" id="GO:0016020">
    <property type="term" value="C:membrane"/>
    <property type="evidence" value="ECO:0007669"/>
    <property type="project" value="TreeGrafter"/>
</dbReference>
<dbReference type="InterPro" id="IPR002347">
    <property type="entry name" value="SDR_fam"/>
</dbReference>
<sequence>MFYRENVGTTQIVNEILERFGGVDIWVNNVGASPAPIGGALAQSDADWQLVFETNLFAAVRLDRGLLPSMLKQGHGVIVIGVEHTIDEGVVRTIYILCQKEGVSQK</sequence>
<protein>
    <submittedName>
        <fullName evidence="3">SDR family NAD(P)-dependent oxidoreductase</fullName>
    </submittedName>
</protein>
<evidence type="ECO:0000256" key="1">
    <source>
        <dbReference type="ARBA" id="ARBA00006484"/>
    </source>
</evidence>
<dbReference type="RefSeq" id="WP_081494716.1">
    <property type="nucleotide sequence ID" value="NZ_BJOD01000011.1"/>
</dbReference>
<gene>
    <name evidence="3" type="ORF">EB820_19195</name>
</gene>
<evidence type="ECO:0000313" key="3">
    <source>
        <dbReference type="EMBL" id="RNB52147.1"/>
    </source>
</evidence>
<dbReference type="PANTHER" id="PTHR44196">
    <property type="entry name" value="DEHYDROGENASE/REDUCTASE SDR FAMILY MEMBER 7B"/>
    <property type="match status" value="1"/>
</dbReference>
<evidence type="ECO:0000256" key="2">
    <source>
        <dbReference type="ARBA" id="ARBA00023002"/>
    </source>
</evidence>
<comment type="similarity">
    <text evidence="1">Belongs to the short-chain dehydrogenases/reductases (SDR) family.</text>
</comment>
<dbReference type="PANTHER" id="PTHR44196:SF1">
    <property type="entry name" value="DEHYDROGENASE_REDUCTASE SDR FAMILY MEMBER 7B"/>
    <property type="match status" value="1"/>
</dbReference>